<feature type="compositionally biased region" description="Polar residues" evidence="1">
    <location>
        <begin position="466"/>
        <end position="476"/>
    </location>
</feature>
<evidence type="ECO:0000313" key="3">
    <source>
        <dbReference type="EMBL" id="CXI19496.1"/>
    </source>
</evidence>
<accession>A0A0Y9VDG5</accession>
<dbReference type="InterPro" id="IPR013935">
    <property type="entry name" value="Trs120_TRAPPC9"/>
</dbReference>
<evidence type="ECO:0000313" key="8">
    <source>
        <dbReference type="Proteomes" id="UP000219860"/>
    </source>
</evidence>
<dbReference type="Proteomes" id="UP000069549">
    <property type="component" value="Chromosome 6"/>
</dbReference>
<dbReference type="GO" id="GO:0005802">
    <property type="term" value="C:trans-Golgi network"/>
    <property type="evidence" value="ECO:0007669"/>
    <property type="project" value="TreeGrafter"/>
</dbReference>
<reference evidence="3 7" key="1">
    <citation type="submission" date="2016-02" db="EMBL/GenBank/DDBJ databases">
        <authorList>
            <consortium name="Pathogen Informatics"/>
        </authorList>
    </citation>
    <scope>NUCLEOTIDE SEQUENCE [LARGE SCALE GENOMIC DNA]</scope>
    <source>
        <strain evidence="3 7">K173</strain>
        <strain evidence="4 10">NK65 ny</strain>
        <strain evidence="5 9">NK65e</strain>
        <strain evidence="6 8">SP11 Antwerpcl1</strain>
    </source>
</reference>
<dbReference type="OMA" id="GWDDHNG"/>
<evidence type="ECO:0000256" key="1">
    <source>
        <dbReference type="SAM" id="MobiDB-lite"/>
    </source>
</evidence>
<protein>
    <recommendedName>
        <fullName evidence="2">Trs120/TRAPPC9 first Ig-like domain-containing protein</fullName>
    </recommendedName>
</protein>
<dbReference type="EMBL" id="LT608142">
    <property type="protein sequence ID" value="SCM19856.1"/>
    <property type="molecule type" value="Genomic_DNA"/>
</dbReference>
<dbReference type="EMBL" id="LT614632">
    <property type="protein sequence ID" value="SCN23591.1"/>
    <property type="molecule type" value="Genomic_DNA"/>
</dbReference>
<dbReference type="OrthoDB" id="27962at2759"/>
<feature type="compositionally biased region" description="Basic and acidic residues" evidence="1">
    <location>
        <begin position="272"/>
        <end position="285"/>
    </location>
</feature>
<feature type="compositionally biased region" description="Basic and acidic residues" evidence="1">
    <location>
        <begin position="323"/>
        <end position="341"/>
    </location>
</feature>
<feature type="region of interest" description="Disordered" evidence="1">
    <location>
        <begin position="466"/>
        <end position="486"/>
    </location>
</feature>
<dbReference type="EMBL" id="LT608254">
    <property type="protein sequence ID" value="SCO59941.1"/>
    <property type="molecule type" value="Genomic_DNA"/>
</dbReference>
<evidence type="ECO:0000313" key="5">
    <source>
        <dbReference type="EMBL" id="SCN23591.1"/>
    </source>
</evidence>
<gene>
    <name evidence="3" type="ORF">PBK173_000112300</name>
    <name evidence="5" type="ORF">PBNK65E_000108100</name>
    <name evidence="4" type="ORF">PBNK65NY_000107300</name>
    <name evidence="6" type="ORF">PBSP11A_000107500</name>
</gene>
<dbReference type="Proteomes" id="UP000516480">
    <property type="component" value="Chromosome 6"/>
</dbReference>
<organism evidence="3 7">
    <name type="scientific">Plasmodium berghei</name>
    <dbReference type="NCBI Taxonomy" id="5821"/>
    <lineage>
        <taxon>Eukaryota</taxon>
        <taxon>Sar</taxon>
        <taxon>Alveolata</taxon>
        <taxon>Apicomplexa</taxon>
        <taxon>Aconoidasida</taxon>
        <taxon>Haemosporida</taxon>
        <taxon>Plasmodiidae</taxon>
        <taxon>Plasmodium</taxon>
        <taxon>Plasmodium (Vinckeia)</taxon>
    </lineage>
</organism>
<feature type="domain" description="Trs120/TRAPPC9 first Ig-like" evidence="2">
    <location>
        <begin position="1701"/>
        <end position="1812"/>
    </location>
</feature>
<evidence type="ECO:0000313" key="4">
    <source>
        <dbReference type="EMBL" id="SCM19856.1"/>
    </source>
</evidence>
<dbReference type="VEuPathDB" id="PlasmoDB:PBANKA_0617400"/>
<evidence type="ECO:0000313" key="9">
    <source>
        <dbReference type="Proteomes" id="UP000220214"/>
    </source>
</evidence>
<feature type="region of interest" description="Disordered" evidence="1">
    <location>
        <begin position="316"/>
        <end position="341"/>
    </location>
</feature>
<evidence type="ECO:0000259" key="2">
    <source>
        <dbReference type="Pfam" id="PF26254"/>
    </source>
</evidence>
<evidence type="ECO:0000313" key="10">
    <source>
        <dbReference type="Proteomes" id="UP000516480"/>
    </source>
</evidence>
<evidence type="ECO:0000313" key="6">
    <source>
        <dbReference type="EMBL" id="SCO59941.1"/>
    </source>
</evidence>
<dbReference type="PANTHER" id="PTHR21512:SF5">
    <property type="entry name" value="TRAFFICKING PROTEIN PARTICLE COMPLEX SUBUNIT 9"/>
    <property type="match status" value="1"/>
</dbReference>
<dbReference type="PANTHER" id="PTHR21512">
    <property type="entry name" value="TRAFFICKING PROTEIN PARTICLE COMPLEX SUBUNIT 9"/>
    <property type="match status" value="1"/>
</dbReference>
<dbReference type="InterPro" id="IPR058565">
    <property type="entry name" value="Ig_TRAPPC9_Trs120_1st"/>
</dbReference>
<feature type="compositionally biased region" description="Polar residues" evidence="1">
    <location>
        <begin position="259"/>
        <end position="271"/>
    </location>
</feature>
<dbReference type="Proteomes" id="UP000220214">
    <property type="component" value="Chromosome 6"/>
</dbReference>
<dbReference type="EMBL" id="LT160026">
    <property type="protein sequence ID" value="CXI19496.1"/>
    <property type="molecule type" value="Genomic_DNA"/>
</dbReference>
<evidence type="ECO:0000313" key="7">
    <source>
        <dbReference type="Proteomes" id="UP000069549"/>
    </source>
</evidence>
<sequence>MNNINLCDFAKAKVYLWKTENTNEKLFLEVSNKIRNLYEKINYDDLFHHLYNYIKYINNTNNELFLRHEIPSYPTNVNKNNQKKEDHNFFKIFKNPNYVKRNGNISINYIDFVEKNLEINKINFFSNIFISIGIHELNDNDFDTEPNDNKDKNHDFISEQIEKKDNVDKQNNDGNLYENKKKIHNFFKIRKQILKLINSYNSIYFNNSCVFIQRVLIIPSFDKYDEFIMEKIMEINENFLYANSTEVMRPFENNSFMFSSQNGNQTVPKNDSSFEKSGENSDSGKMDQTNEDINSSENKKNVFNFQINENVQVAQDSPYYDKGNLDGDSNKNVRNNESKTTPDFEHFEKKTKSENSIFTSEVDGKTSFPKIKKKYSSTFLKIFNKNIGKEYMSINARSSSISSDSYGEENVFINGKKKQGNNDEIIVVESDASKIKPAIEESHGFIKDQNNKNCLKNKKDNMCNHNSNECTSNPDSNNDEQKRKGKQFEESEENFSFISNNIHNFKIIIFLPSVKKHFSIQYNKFLQAIILNIFYIFIFFLYDLITKKNIWDYMDMFIENLSYEVIQNKKDNNESVFEDKRKGTNNFNITNKMKKINYINSYSGVYKYSQIQRFENLKNEQIEINKENEQYEHTRINGKKYILYNKKNIPLKISYSVNEQMSISNSNSIFSNLKRYYFDINDSTTYKTNKMIPKGSGGMYRIRKSNTYKENFISKKYSFYKRESNESGNLHLTRNKNASRNSSYENNNSNNVCHSDACIIGENSESDCSVCYEDDQISYNSLENFGNMHTEVKNEDIELSEPEPKCLVVKRVLIQSGEIEDFAAYEESDVCEIDDDVSEENENLKSISNDIIQERKNKIFEMDDNYKYKIKKKKGDIFLLLGSPLDSIEEYLKCFEICKMKNDYLYQANIYFSISLSIYLYIKQNWGNFCRINNNENYFFRFHDIIENLILETYQKLLPNKYTNYTNFFFDTSYSGALAKDRLYNIGIGTSNNNNNHHHNLISANSISSATSIGIASFVMNPSHSGSIASNTAPNNNNYYYNNYLNNFNLYLYGYEQTNNDGQNNIKKNIISFINMLKESDKIVEGKKNKIDKENYIDSNSNHVYYFFNLEIKHHNILLYLIALIEYKLNQALLVLQKASPHLSEQINPSRSNNYASTSTVINSGIKSLTAQEHFCDYLICLLKYIIMIKKNEKSHIFFIISKYSYIAERLIHNLYIKYYLELLLIYKHLGAFRKFAFTVYMLCTYFYQNKKYYLSFFFLNNILPFYNLPSISSYSSYQKYKQINFFKMNKNEDASTFQIGQNYQKILFNDPNFENKEKNILYQYINNLLFKNKYDRFVNFPMHWLYKDPQTHISSGSSGSSGSDNIEYDRFRRNKEVEGGSVCNTSRSYGENHKAIKEKPDGHKYFSQEICGNKCENIHKQYISFNYLKGCGYTYNLDNLFNFCSKDISSKSIMNIHKHINKLKFMIKKKKYNNTIHYSILYFLSQILKNMEYGKEYVLANLLFLLFLNKYLSKQIQKETLNNIYEILNKKKHYISFPPFITLLLDDKRKKKNIKYLKKLYKDSYGEESIDNNDSKLDYSSESLHENYKSNSSDFYLLSDSNDIDDNLFQTDSSISNASTKIASISKEADARKSISKKGTQGDVDGNMYKNSEHISKNKLHFLSGFTEGRCEPLPILKNIQYPKTGYNNEKIYKKIKPVNIKNKKDIFKYNPFNEKERNVKIQNICSTNELKNIIITLKNPLDVNIVLNNLILISSGVSIENYPTSVVLLSKKKKKNTNVNLSFKAKEPGMLYILGISYYISYLHFEQYFLYDTNLLYQYIMTNPDSNISSKFSKTNDPFSMQFTLEKQNNNENRQNKKNRNIFKQKKKLLISNVLNMSSVFQIFVIKKYFHLESEIKFFNFGKYINIESLINDKEYLNNYYRVAPLKKNKNKQNGMLNNINKDTNLDTSPINTIIDNENKESSKIKYKVSVLDAEHTTINKNIELYKKQSVYNNENSPCNDSNKIECLSISSSYITNESKMSYQSYFLNSFEENETRQLPLWNFKDIEINRKNKEDLENNNFCINRKNSYQNSEEESNIYISNFPVSFNQYRIEKKKKSMSFENDNDNIYFSSDPRYEEILEGEIKFLCLVCENTSNIDVNYINVKVRWKNKSIGNHFIKFYFDKSFYIKKEQIESYNKNPNQTSEDNYQTHFNENVFFCHNKGEKLKVKKNHTLYIPIKCTGSILINECDIDIIYSSSKNSSYYSIKKLNLKLNVKRNIYIESILYFPYVSFNWDTILTKILNSDYYREYAINKLGTIKQNNELITNSSSDSHSCYDISIMQTNNNEEAYTIHSKDKNKIIKNTKTHMHLNNQSFNIITNTKHNLKNILNEDTNKNLDSMRCIHDNSDYISDSTTMKHYQYPSNENLSFSDINSESSASHFEKKKKYIYRSENRENRENNKLLENYDQLNKIIHTKKSDLNICTDNKYIFLEIYIKNDSGYVNYCKSKKLKRRPTCVVDKDNHPNKWIIWIKRLKRKKNIIFKKKEDILKYFLLYIDYHVSLTYSRHKKIGILSSYSSYLNHIYINKKKIDDFFLNFKITQTNSKSDPYQNDTIQSHKETQLSKIDANNVDLYYVCQNYRSLNSIKKQQFHYTNNTIDSIEVDKELENKWENYYQANKKLSFHNIGEYLQNSNGYNSHYIEDEKSELSTRKHKLFENNWVNNLFYPYILLEPEFQNCKKKNSVIIPRCSKTLNFTNINKIGIRKNYFETAINEFFLIKIWIRNISSVDLGKYTLFIFPSNLNCIKIIGTLNKNGYLTRCENTKECKKTNCVETENVERTSNQTKHHKHRQKRRSNVSLLHSLNAYSLFPGKVFFYIAIYFHNYHTLLFHHEPILVTIV</sequence>
<dbReference type="Pfam" id="PF26254">
    <property type="entry name" value="Ig_TRAPPC9-Trs120_1st"/>
    <property type="match status" value="1"/>
</dbReference>
<proteinExistence type="predicted"/>
<name>A0A0Y9VDG5_PLABE</name>
<dbReference type="Proteomes" id="UP000219860">
    <property type="component" value="Chromosome 6"/>
</dbReference>
<feature type="region of interest" description="Disordered" evidence="1">
    <location>
        <begin position="259"/>
        <end position="293"/>
    </location>
</feature>